<dbReference type="SMART" id="SM01318">
    <property type="entry name" value="SVWC"/>
    <property type="match status" value="1"/>
</dbReference>
<proteinExistence type="predicted"/>
<keyword evidence="2" id="KW-0964">Secreted</keyword>
<evidence type="ECO:0000256" key="2">
    <source>
        <dbReference type="ARBA" id="ARBA00022525"/>
    </source>
</evidence>
<gene>
    <name evidence="4" type="ORF">TPSB3V08_LOCUS5177</name>
</gene>
<name>A0A7R9H4R4_TIMPO</name>
<protein>
    <recommendedName>
        <fullName evidence="3">Single domain-containing protein</fullName>
    </recommendedName>
</protein>
<evidence type="ECO:0000256" key="1">
    <source>
        <dbReference type="ARBA" id="ARBA00004613"/>
    </source>
</evidence>
<evidence type="ECO:0000313" key="4">
    <source>
        <dbReference type="EMBL" id="CAD7405881.1"/>
    </source>
</evidence>
<comment type="subcellular location">
    <subcellularLocation>
        <location evidence="1">Secreted</location>
    </subcellularLocation>
</comment>
<feature type="domain" description="Single" evidence="3">
    <location>
        <begin position="49"/>
        <end position="120"/>
    </location>
</feature>
<evidence type="ECO:0000259" key="3">
    <source>
        <dbReference type="SMART" id="SM01318"/>
    </source>
</evidence>
<dbReference type="EMBL" id="OD002689">
    <property type="protein sequence ID" value="CAD7405881.1"/>
    <property type="molecule type" value="Genomic_DNA"/>
</dbReference>
<dbReference type="Pfam" id="PF15430">
    <property type="entry name" value="SVWC"/>
    <property type="match status" value="1"/>
</dbReference>
<organism evidence="4">
    <name type="scientific">Timema poppense</name>
    <name type="common">Walking stick</name>
    <dbReference type="NCBI Taxonomy" id="170557"/>
    <lineage>
        <taxon>Eukaryota</taxon>
        <taxon>Metazoa</taxon>
        <taxon>Ecdysozoa</taxon>
        <taxon>Arthropoda</taxon>
        <taxon>Hexapoda</taxon>
        <taxon>Insecta</taxon>
        <taxon>Pterygota</taxon>
        <taxon>Neoptera</taxon>
        <taxon>Polyneoptera</taxon>
        <taxon>Phasmatodea</taxon>
        <taxon>Timematodea</taxon>
        <taxon>Timematoidea</taxon>
        <taxon>Timematidae</taxon>
        <taxon>Timema</taxon>
    </lineage>
</organism>
<dbReference type="GO" id="GO:0005576">
    <property type="term" value="C:extracellular region"/>
    <property type="evidence" value="ECO:0007669"/>
    <property type="project" value="UniProtKB-SubCell"/>
</dbReference>
<sequence>MLSSTTEDGEIEQVWEMWFCRRMLVAMLISTAAVFGTGQPEKSEPILTCYDSDLKENFEVGQTWTNKEKGCVEFLCGASNGVAKIYTQICPEIGIKKSKYCWNKEDLEADFPGCCPTTVCS</sequence>
<reference evidence="4" key="1">
    <citation type="submission" date="2020-11" db="EMBL/GenBank/DDBJ databases">
        <authorList>
            <person name="Tran Van P."/>
        </authorList>
    </citation>
    <scope>NUCLEOTIDE SEQUENCE</scope>
</reference>
<dbReference type="InterPro" id="IPR029277">
    <property type="entry name" value="SVWC_dom"/>
</dbReference>
<accession>A0A7R9H4R4</accession>
<dbReference type="AlphaFoldDB" id="A0A7R9H4R4"/>